<dbReference type="OrthoDB" id="1689567at2759"/>
<protein>
    <recommendedName>
        <fullName evidence="2">CSC1/OSCA1-like 7TM region domain-containing protein</fullName>
    </recommendedName>
</protein>
<dbReference type="GO" id="GO:0005886">
    <property type="term" value="C:plasma membrane"/>
    <property type="evidence" value="ECO:0007669"/>
    <property type="project" value="TreeGrafter"/>
</dbReference>
<sequence length="261" mass="29696">MMLCSSIEGSTSHSGRKKSACVKVLYFTIWNVFFVNVFSGSVISQLNVISSPKDIPTQLAIAVPSYFITYVPTSGWASLSSEIMQLFGLVWNFIRRRILRWKDDPISVPSFPYHTEVPKVLLFGLLGFTCSILAPLILPFLLIYFFLSYVVYRNQIVHTTLLPIFKKFSAEDLMQMDKEDELFWKMEEILEQLPSAYCQFPDDTQELDIEVFQGENAAVQVDGESSSNDAKCDFSTVMCLDSRMQAKTSRYVPNFYGLNVG</sequence>
<evidence type="ECO:0000259" key="2">
    <source>
        <dbReference type="Pfam" id="PF02714"/>
    </source>
</evidence>
<feature type="transmembrane region" description="Helical" evidence="1">
    <location>
        <begin position="24"/>
        <end position="43"/>
    </location>
</feature>
<dbReference type="AlphaFoldDB" id="A0A835U276"/>
<feature type="domain" description="CSC1/OSCA1-like 7TM region" evidence="2">
    <location>
        <begin position="1"/>
        <end position="157"/>
    </location>
</feature>
<organism evidence="3 4">
    <name type="scientific">Vanilla planifolia</name>
    <name type="common">Vanilla</name>
    <dbReference type="NCBI Taxonomy" id="51239"/>
    <lineage>
        <taxon>Eukaryota</taxon>
        <taxon>Viridiplantae</taxon>
        <taxon>Streptophyta</taxon>
        <taxon>Embryophyta</taxon>
        <taxon>Tracheophyta</taxon>
        <taxon>Spermatophyta</taxon>
        <taxon>Magnoliopsida</taxon>
        <taxon>Liliopsida</taxon>
        <taxon>Asparagales</taxon>
        <taxon>Orchidaceae</taxon>
        <taxon>Vanilloideae</taxon>
        <taxon>Vanilleae</taxon>
        <taxon>Vanilla</taxon>
    </lineage>
</organism>
<keyword evidence="1" id="KW-0472">Membrane</keyword>
<name>A0A835U276_VANPL</name>
<accession>A0A835U276</accession>
<dbReference type="PANTHER" id="PTHR13018:SF117">
    <property type="entry name" value="CSC1-LIKE PROTEIN RXW8"/>
    <property type="match status" value="1"/>
</dbReference>
<reference evidence="3 4" key="1">
    <citation type="journal article" date="2020" name="Nat. Food">
        <title>A phased Vanilla planifolia genome enables genetic improvement of flavour and production.</title>
        <authorList>
            <person name="Hasing T."/>
            <person name="Tang H."/>
            <person name="Brym M."/>
            <person name="Khazi F."/>
            <person name="Huang T."/>
            <person name="Chambers A.H."/>
        </authorList>
    </citation>
    <scope>NUCLEOTIDE SEQUENCE [LARGE SCALE GENOMIC DNA]</scope>
    <source>
        <tissue evidence="3">Leaf</tissue>
    </source>
</reference>
<dbReference type="GO" id="GO:0005227">
    <property type="term" value="F:calcium-activated cation channel activity"/>
    <property type="evidence" value="ECO:0007669"/>
    <property type="project" value="InterPro"/>
</dbReference>
<comment type="caution">
    <text evidence="3">The sequence shown here is derived from an EMBL/GenBank/DDBJ whole genome shotgun (WGS) entry which is preliminary data.</text>
</comment>
<keyword evidence="1" id="KW-0812">Transmembrane</keyword>
<gene>
    <name evidence="3" type="ORF">HPP92_028668</name>
</gene>
<dbReference type="Proteomes" id="UP000639772">
    <property type="component" value="Unassembled WGS sequence"/>
</dbReference>
<dbReference type="InterPro" id="IPR045122">
    <property type="entry name" value="Csc1-like"/>
</dbReference>
<evidence type="ECO:0000313" key="3">
    <source>
        <dbReference type="EMBL" id="KAG0446754.1"/>
    </source>
</evidence>
<evidence type="ECO:0000313" key="4">
    <source>
        <dbReference type="Proteomes" id="UP000639772"/>
    </source>
</evidence>
<dbReference type="PANTHER" id="PTHR13018">
    <property type="entry name" value="PROBABLE MEMBRANE PROTEIN DUF221-RELATED"/>
    <property type="match status" value="1"/>
</dbReference>
<dbReference type="Pfam" id="PF02714">
    <property type="entry name" value="RSN1_7TM"/>
    <property type="match status" value="1"/>
</dbReference>
<keyword evidence="1" id="KW-1133">Transmembrane helix</keyword>
<feature type="transmembrane region" description="Helical" evidence="1">
    <location>
        <begin position="120"/>
        <end position="147"/>
    </location>
</feature>
<evidence type="ECO:0000256" key="1">
    <source>
        <dbReference type="SAM" id="Phobius"/>
    </source>
</evidence>
<dbReference type="InterPro" id="IPR003864">
    <property type="entry name" value="CSC1/OSCA1-like_7TM"/>
</dbReference>
<dbReference type="EMBL" id="JADCNM010000543">
    <property type="protein sequence ID" value="KAG0446754.1"/>
    <property type="molecule type" value="Genomic_DNA"/>
</dbReference>
<proteinExistence type="predicted"/>